<evidence type="ECO:0000256" key="3">
    <source>
        <dbReference type="ARBA" id="ARBA00022729"/>
    </source>
</evidence>
<keyword evidence="3" id="KW-0732">Signal</keyword>
<dbReference type="Proteomes" id="UP001066276">
    <property type="component" value="Chromosome 2_1"/>
</dbReference>
<organism evidence="10 11">
    <name type="scientific">Pleurodeles waltl</name>
    <name type="common">Iberian ribbed newt</name>
    <dbReference type="NCBI Taxonomy" id="8319"/>
    <lineage>
        <taxon>Eukaryota</taxon>
        <taxon>Metazoa</taxon>
        <taxon>Chordata</taxon>
        <taxon>Craniata</taxon>
        <taxon>Vertebrata</taxon>
        <taxon>Euteleostomi</taxon>
        <taxon>Amphibia</taxon>
        <taxon>Batrachia</taxon>
        <taxon>Caudata</taxon>
        <taxon>Salamandroidea</taxon>
        <taxon>Salamandridae</taxon>
        <taxon>Pleurodelinae</taxon>
        <taxon>Pleurodeles</taxon>
    </lineage>
</organism>
<dbReference type="GO" id="GO:0009897">
    <property type="term" value="C:external side of plasma membrane"/>
    <property type="evidence" value="ECO:0007669"/>
    <property type="project" value="TreeGrafter"/>
</dbReference>
<sequence>MHARRLPLNCVYEGGFRPLSREETLLINSVHVFPITKNRRWRGARRESRCLKNERFVLKYICRKKTCLVFSACLADLQNCCINMNWGWIYTRSLFTMLPFVCSSSILPSVEPPSDFQFVDPGYLGWMVMQWQSPRDFHNLSNCDVKYKLQYYKDDEKRWKTVLTRSFQYSDGFNLNKELVARIQTVVQGNCTNGSAVRSEWTEAHFKPTFQGAQESEIQHFHCMFYNGEHLICTWKSISNPPSGTNYYLTYWYEGFPEAVTCGDYIQSYDINVGCSFENQKLTVNTNMFVCLTAYHGPTSNKSSYFKVELQNIVKPSPPEHVNVASPPDCEDSEDAIIEWNPPKGKVPSQCLEYETHVTEDNVSWKALPIERERTYTSYKFNHSRSQCARVRGKVHKFCADDGFWSEWSPTRCCHVTKSDTDTVLFIALGTTLLLLCLIIIVCWIAKKGFNVNEKLKYPLAL</sequence>
<accession>A0AAV7VD62</accession>
<keyword evidence="2 8" id="KW-0812">Transmembrane</keyword>
<dbReference type="GO" id="GO:0004896">
    <property type="term" value="F:cytokine receptor activity"/>
    <property type="evidence" value="ECO:0007669"/>
    <property type="project" value="TreeGrafter"/>
</dbReference>
<evidence type="ECO:0000256" key="2">
    <source>
        <dbReference type="ARBA" id="ARBA00022692"/>
    </source>
</evidence>
<dbReference type="Gene3D" id="2.60.40.10">
    <property type="entry name" value="Immunoglobulins"/>
    <property type="match status" value="3"/>
</dbReference>
<name>A0AAV7VD62_PLEWA</name>
<feature type="transmembrane region" description="Helical" evidence="8">
    <location>
        <begin position="424"/>
        <end position="446"/>
    </location>
</feature>
<dbReference type="PANTHER" id="PTHR23037">
    <property type="entry name" value="CYTOKINE RECEPTOR"/>
    <property type="match status" value="1"/>
</dbReference>
<dbReference type="EMBL" id="JANPWB010000003">
    <property type="protein sequence ID" value="KAJ1198569.1"/>
    <property type="molecule type" value="Genomic_DNA"/>
</dbReference>
<dbReference type="InterPro" id="IPR013783">
    <property type="entry name" value="Ig-like_fold"/>
</dbReference>
<dbReference type="InterPro" id="IPR015321">
    <property type="entry name" value="TypeI_recpt_CBD"/>
</dbReference>
<dbReference type="PANTHER" id="PTHR23037:SF45">
    <property type="entry name" value="INTERLEUKIN 13 RECEPTOR SUBUNIT ALPHA 2"/>
    <property type="match status" value="1"/>
</dbReference>
<keyword evidence="5 8" id="KW-0472">Membrane</keyword>
<evidence type="ECO:0000256" key="5">
    <source>
        <dbReference type="ARBA" id="ARBA00023136"/>
    </source>
</evidence>
<evidence type="ECO:0000259" key="9">
    <source>
        <dbReference type="Pfam" id="PF09240"/>
    </source>
</evidence>
<comment type="caution">
    <text evidence="10">The sequence shown here is derived from an EMBL/GenBank/DDBJ whole genome shotgun (WGS) entry which is preliminary data.</text>
</comment>
<protein>
    <recommendedName>
        <fullName evidence="9">Type I cytokine receptor cytokine-binding domain-containing protein</fullName>
    </recommendedName>
</protein>
<dbReference type="InterPro" id="IPR036116">
    <property type="entry name" value="FN3_sf"/>
</dbReference>
<evidence type="ECO:0000256" key="4">
    <source>
        <dbReference type="ARBA" id="ARBA00022989"/>
    </source>
</evidence>
<comment type="subcellular location">
    <subcellularLocation>
        <location evidence="1">Membrane</location>
        <topology evidence="1">Single-pass type I membrane protein</topology>
    </subcellularLocation>
</comment>
<reference evidence="10" key="1">
    <citation type="journal article" date="2022" name="bioRxiv">
        <title>Sequencing and chromosome-scale assembly of the giantPleurodeles waltlgenome.</title>
        <authorList>
            <person name="Brown T."/>
            <person name="Elewa A."/>
            <person name="Iarovenko S."/>
            <person name="Subramanian E."/>
            <person name="Araus A.J."/>
            <person name="Petzold A."/>
            <person name="Susuki M."/>
            <person name="Suzuki K.-i.T."/>
            <person name="Hayashi T."/>
            <person name="Toyoda A."/>
            <person name="Oliveira C."/>
            <person name="Osipova E."/>
            <person name="Leigh N.D."/>
            <person name="Simon A."/>
            <person name="Yun M.H."/>
        </authorList>
    </citation>
    <scope>NUCLEOTIDE SEQUENCE</scope>
    <source>
        <strain evidence="10">20211129_DDA</strain>
        <tissue evidence="10">Liver</tissue>
    </source>
</reference>
<gene>
    <name evidence="10" type="ORF">NDU88_002408</name>
</gene>
<evidence type="ECO:0000256" key="1">
    <source>
        <dbReference type="ARBA" id="ARBA00004479"/>
    </source>
</evidence>
<evidence type="ECO:0000313" key="11">
    <source>
        <dbReference type="Proteomes" id="UP001066276"/>
    </source>
</evidence>
<evidence type="ECO:0000256" key="8">
    <source>
        <dbReference type="SAM" id="Phobius"/>
    </source>
</evidence>
<keyword evidence="4 8" id="KW-1133">Transmembrane helix</keyword>
<dbReference type="AlphaFoldDB" id="A0AAV7VD62"/>
<evidence type="ECO:0000256" key="7">
    <source>
        <dbReference type="ARBA" id="ARBA00023180"/>
    </source>
</evidence>
<keyword evidence="11" id="KW-1185">Reference proteome</keyword>
<keyword evidence="7" id="KW-0325">Glycoprotein</keyword>
<evidence type="ECO:0000256" key="6">
    <source>
        <dbReference type="ARBA" id="ARBA00023170"/>
    </source>
</evidence>
<dbReference type="SUPFAM" id="SSF49265">
    <property type="entry name" value="Fibronectin type III"/>
    <property type="match status" value="3"/>
</dbReference>
<proteinExistence type="predicted"/>
<dbReference type="Pfam" id="PF09240">
    <property type="entry name" value="IL6Ra-bind"/>
    <property type="match status" value="1"/>
</dbReference>
<feature type="domain" description="Type I cytokine receptor cytokine-binding" evidence="9">
    <location>
        <begin position="222"/>
        <end position="313"/>
    </location>
</feature>
<evidence type="ECO:0000313" key="10">
    <source>
        <dbReference type="EMBL" id="KAJ1198569.1"/>
    </source>
</evidence>
<keyword evidence="6" id="KW-0675">Receptor</keyword>